<dbReference type="RefSeq" id="WP_200592966.1">
    <property type="nucleotide sequence ID" value="NZ_JAEPBG010000006.1"/>
</dbReference>
<feature type="transmembrane region" description="Helical" evidence="1">
    <location>
        <begin position="96"/>
        <end position="115"/>
    </location>
</feature>
<reference evidence="2" key="1">
    <citation type="submission" date="2021-01" db="EMBL/GenBank/DDBJ databases">
        <title>Genome sequence of strain Noviherbaspirillum sp. DKR-6.</title>
        <authorList>
            <person name="Chaudhary D.K."/>
        </authorList>
    </citation>
    <scope>NUCLEOTIDE SEQUENCE</scope>
    <source>
        <strain evidence="2">DKR-6</strain>
    </source>
</reference>
<name>A0A934W8M5_9BURK</name>
<evidence type="ECO:0000256" key="1">
    <source>
        <dbReference type="SAM" id="Phobius"/>
    </source>
</evidence>
<keyword evidence="3" id="KW-1185">Reference proteome</keyword>
<keyword evidence="1" id="KW-0812">Transmembrane</keyword>
<sequence length="226" mass="25054">MNNNTIGNAILMLRDLPLQFRIMVGIVLIGFVAQIIHPHPLIVVAVDFCAINVAIRYRGKDPRCLPILWLMTLFCAVTLVRWGTPTDHTTEIMHWHMGRIHFVVIFGFVIALWANYKFPSELLFKHAGKAIFIGMAFVFIASLPIVQKLDHPEQIESVSCEKVSQGTTGPLCFHPILPTEHVYPAESRYDDALLSLAAGILIAVLLSARDVTFKATASGGRAQANP</sequence>
<organism evidence="2 3">
    <name type="scientific">Noviherbaspirillum pedocola</name>
    <dbReference type="NCBI Taxonomy" id="2801341"/>
    <lineage>
        <taxon>Bacteria</taxon>
        <taxon>Pseudomonadati</taxon>
        <taxon>Pseudomonadota</taxon>
        <taxon>Betaproteobacteria</taxon>
        <taxon>Burkholderiales</taxon>
        <taxon>Oxalobacteraceae</taxon>
        <taxon>Noviherbaspirillum</taxon>
    </lineage>
</organism>
<evidence type="ECO:0000313" key="2">
    <source>
        <dbReference type="EMBL" id="MBK4735999.1"/>
    </source>
</evidence>
<evidence type="ECO:0000313" key="3">
    <source>
        <dbReference type="Proteomes" id="UP000622890"/>
    </source>
</evidence>
<proteinExistence type="predicted"/>
<dbReference type="AlphaFoldDB" id="A0A934W8M5"/>
<feature type="transmembrane region" description="Helical" evidence="1">
    <location>
        <begin position="192"/>
        <end position="208"/>
    </location>
</feature>
<dbReference type="Proteomes" id="UP000622890">
    <property type="component" value="Unassembled WGS sequence"/>
</dbReference>
<protein>
    <submittedName>
        <fullName evidence="2">Uncharacterized protein</fullName>
    </submittedName>
</protein>
<feature type="transmembrane region" description="Helical" evidence="1">
    <location>
        <begin position="22"/>
        <end position="55"/>
    </location>
</feature>
<keyword evidence="1" id="KW-0472">Membrane</keyword>
<accession>A0A934W8M5</accession>
<feature type="transmembrane region" description="Helical" evidence="1">
    <location>
        <begin position="127"/>
        <end position="146"/>
    </location>
</feature>
<feature type="transmembrane region" description="Helical" evidence="1">
    <location>
        <begin position="67"/>
        <end position="84"/>
    </location>
</feature>
<gene>
    <name evidence="2" type="ORF">JJB74_15365</name>
</gene>
<comment type="caution">
    <text evidence="2">The sequence shown here is derived from an EMBL/GenBank/DDBJ whole genome shotgun (WGS) entry which is preliminary data.</text>
</comment>
<keyword evidence="1" id="KW-1133">Transmembrane helix</keyword>
<dbReference type="EMBL" id="JAEPBG010000006">
    <property type="protein sequence ID" value="MBK4735999.1"/>
    <property type="molecule type" value="Genomic_DNA"/>
</dbReference>